<dbReference type="InterPro" id="IPR027417">
    <property type="entry name" value="P-loop_NTPase"/>
</dbReference>
<evidence type="ECO:0000259" key="1">
    <source>
        <dbReference type="PROSITE" id="PS50234"/>
    </source>
</evidence>
<dbReference type="EMBL" id="CAJNNV010033182">
    <property type="protein sequence ID" value="CAE8642624.1"/>
    <property type="molecule type" value="Genomic_DNA"/>
</dbReference>
<name>A0A813HY31_POLGL</name>
<dbReference type="SUPFAM" id="SSF52540">
    <property type="entry name" value="P-loop containing nucleoside triphosphate hydrolases"/>
    <property type="match status" value="1"/>
</dbReference>
<reference evidence="3" key="1">
    <citation type="submission" date="2021-02" db="EMBL/GenBank/DDBJ databases">
        <authorList>
            <person name="Dougan E. K."/>
            <person name="Rhodes N."/>
            <person name="Thang M."/>
            <person name="Chan C."/>
        </authorList>
    </citation>
    <scope>NUCLEOTIDE SEQUENCE</scope>
</reference>
<dbReference type="Gene3D" id="3.40.50.410">
    <property type="entry name" value="von Willebrand factor, type A domain"/>
    <property type="match status" value="1"/>
</dbReference>
<dbReference type="PROSITE" id="PS51196">
    <property type="entry name" value="SECA_MOTOR_DEAD"/>
    <property type="match status" value="1"/>
</dbReference>
<feature type="non-terminal residue" evidence="3">
    <location>
        <position position="843"/>
    </location>
</feature>
<feature type="domain" description="SecA family profile" evidence="2">
    <location>
        <begin position="1"/>
        <end position="166"/>
    </location>
</feature>
<feature type="domain" description="VWFA" evidence="1">
    <location>
        <begin position="303"/>
        <end position="527"/>
    </location>
</feature>
<evidence type="ECO:0000259" key="2">
    <source>
        <dbReference type="PROSITE" id="PS51196"/>
    </source>
</evidence>
<dbReference type="PROSITE" id="PS50234">
    <property type="entry name" value="VWFA"/>
    <property type="match status" value="1"/>
</dbReference>
<dbReference type="InterPro" id="IPR036465">
    <property type="entry name" value="vWFA_dom_sf"/>
</dbReference>
<evidence type="ECO:0008006" key="5">
    <source>
        <dbReference type="Google" id="ProtNLM"/>
    </source>
</evidence>
<evidence type="ECO:0000313" key="3">
    <source>
        <dbReference type="EMBL" id="CAE8642624.1"/>
    </source>
</evidence>
<dbReference type="SUPFAM" id="SSF53300">
    <property type="entry name" value="vWA-like"/>
    <property type="match status" value="1"/>
</dbReference>
<dbReference type="Gene3D" id="3.40.50.300">
    <property type="entry name" value="P-loop containing nucleotide triphosphate hydrolases"/>
    <property type="match status" value="1"/>
</dbReference>
<keyword evidence="4" id="KW-1185">Reference proteome</keyword>
<evidence type="ECO:0000313" key="4">
    <source>
        <dbReference type="Proteomes" id="UP000654075"/>
    </source>
</evidence>
<organism evidence="3 4">
    <name type="scientific">Polarella glacialis</name>
    <name type="common">Dinoflagellate</name>
    <dbReference type="NCBI Taxonomy" id="89957"/>
    <lineage>
        <taxon>Eukaryota</taxon>
        <taxon>Sar</taxon>
        <taxon>Alveolata</taxon>
        <taxon>Dinophyceae</taxon>
        <taxon>Suessiales</taxon>
        <taxon>Suessiaceae</taxon>
        <taxon>Polarella</taxon>
    </lineage>
</organism>
<dbReference type="Pfam" id="PF13519">
    <property type="entry name" value="VWA_2"/>
    <property type="match status" value="1"/>
</dbReference>
<dbReference type="CDD" id="cd00198">
    <property type="entry name" value="vWFA"/>
    <property type="match status" value="1"/>
</dbReference>
<dbReference type="AlphaFoldDB" id="A0A813HY31"/>
<dbReference type="InterPro" id="IPR014018">
    <property type="entry name" value="SecA_motor_DEAD"/>
</dbReference>
<accession>A0A813HY31</accession>
<dbReference type="OrthoDB" id="46207at2759"/>
<gene>
    <name evidence="3" type="ORF">PGLA1383_LOCUS57072</name>
</gene>
<proteinExistence type="predicted"/>
<sequence>VPVLVITANPESAELVGDRLRQHARGALAGCNPSDLVRSLSQREYDRDPCMYKESLRAATRTLSRDSTGPREFRITVTDHTGARGTDYQMLDEVADKLGGLMLVVMHVPPSRRDWIQYKGRTARQNWRGQYCVVLNAEEYRELDQAGAQTALPRAAYSLRPGGAPYVPENPEDLVEHILNYGAEESKRRLESCEASYNAGFIANEVCERVWTQPGWFKAQAQSSGTAKVDVNLEGAGRAAFLDLCQRYRYLTAQELGQAAQAIEGPSEAPGWLDFVLERDSHVPNPEYRALPMPPHLAQRRKSVLFLIDVSGSMTSNKIGTELTRLDACKVQVRNILTNKDILRDGDQVGVVAFGAGHRRLLPKDGAAIVGPVDRTDVQALVDNRELEAAQGQTIKHYGPELQSLERSGRMTISTKKLGTYTFLYSTLCDCISELMQQRDELSRWLILLCDGDDTGGGKMEADCTQILHRHGNGVNVIIITVGSDVTRGSVLQGFADKVVERGSIGKYIAAANEENDSAIKDAFAQVEESLMLDGGGQTEASMHWDWVEQCSTPTLAELKASRVLLNLSELHARRAEQATSAEDGREAGPFTEAQYALFLRAIECCEEAASLSDGEVGRREGAFAHLRVGVHLSVRIPFQSKLGDSRRDETIVDLADRHFGKALRCFDELKDEREIAVCHFHMADLALQEERIPGAPPMPKVRLTLALRHARKSADYWERSGALQYTKDFVASHIRVARLLESQQRSSAFFEATEHLAEVEATLVALANRQSPGSRTSNGDEGMFTLQGSKAIAVPPLRREMSRVCQAGIRQGEDVDRLKVLYRRVLRNEPIRPVQDSVPSPG</sequence>
<dbReference type="InterPro" id="IPR002035">
    <property type="entry name" value="VWF_A"/>
</dbReference>
<dbReference type="Proteomes" id="UP000654075">
    <property type="component" value="Unassembled WGS sequence"/>
</dbReference>
<protein>
    <recommendedName>
        <fullName evidence="5">VWFA domain-containing protein</fullName>
    </recommendedName>
</protein>
<comment type="caution">
    <text evidence="3">The sequence shown here is derived from an EMBL/GenBank/DDBJ whole genome shotgun (WGS) entry which is preliminary data.</text>
</comment>